<dbReference type="SUPFAM" id="SSF46689">
    <property type="entry name" value="Homeodomain-like"/>
    <property type="match status" value="1"/>
</dbReference>
<keyword evidence="2" id="KW-0238">DNA-binding</keyword>
<dbReference type="InterPro" id="IPR032687">
    <property type="entry name" value="AraC-type_N"/>
</dbReference>
<dbReference type="EMBL" id="QUWV01000149">
    <property type="protein sequence ID" value="RFD18830.1"/>
    <property type="molecule type" value="Genomic_DNA"/>
</dbReference>
<evidence type="ECO:0000259" key="4">
    <source>
        <dbReference type="PROSITE" id="PS01124"/>
    </source>
</evidence>
<dbReference type="Gene3D" id="1.10.10.60">
    <property type="entry name" value="Homeodomain-like"/>
    <property type="match status" value="1"/>
</dbReference>
<accession>A0A371YX75</accession>
<dbReference type="PRINTS" id="PR00032">
    <property type="entry name" value="HTHARAC"/>
</dbReference>
<dbReference type="PROSITE" id="PS01124">
    <property type="entry name" value="HTH_ARAC_FAMILY_2"/>
    <property type="match status" value="1"/>
</dbReference>
<keyword evidence="3" id="KW-0804">Transcription</keyword>
<dbReference type="InterPro" id="IPR009057">
    <property type="entry name" value="Homeodomain-like_sf"/>
</dbReference>
<evidence type="ECO:0000313" key="5">
    <source>
        <dbReference type="EMBL" id="RFD18830.1"/>
    </source>
</evidence>
<dbReference type="Pfam" id="PF12833">
    <property type="entry name" value="HTH_18"/>
    <property type="match status" value="1"/>
</dbReference>
<evidence type="ECO:0000256" key="1">
    <source>
        <dbReference type="ARBA" id="ARBA00023015"/>
    </source>
</evidence>
<evidence type="ECO:0000256" key="2">
    <source>
        <dbReference type="ARBA" id="ARBA00023125"/>
    </source>
</evidence>
<dbReference type="InterPro" id="IPR020449">
    <property type="entry name" value="Tscrpt_reg_AraC-type_HTH"/>
</dbReference>
<dbReference type="SMART" id="SM00342">
    <property type="entry name" value="HTH_ARAC"/>
    <property type="match status" value="1"/>
</dbReference>
<dbReference type="Proteomes" id="UP000262371">
    <property type="component" value="Unassembled WGS sequence"/>
</dbReference>
<keyword evidence="6" id="KW-1185">Reference proteome</keyword>
<reference evidence="5 6" key="1">
    <citation type="submission" date="2018-08" db="EMBL/GenBank/DDBJ databases">
        <title>Komagataeibacter sp. AV 382.</title>
        <authorList>
            <person name="Skraban J."/>
            <person name="Trcek J."/>
        </authorList>
    </citation>
    <scope>NUCLEOTIDE SEQUENCE [LARGE SCALE GENOMIC DNA]</scope>
    <source>
        <strain evidence="5 6">AV 382</strain>
    </source>
</reference>
<dbReference type="AlphaFoldDB" id="A0A371YX75"/>
<dbReference type="GO" id="GO:0005829">
    <property type="term" value="C:cytosol"/>
    <property type="evidence" value="ECO:0007669"/>
    <property type="project" value="TreeGrafter"/>
</dbReference>
<dbReference type="GO" id="GO:0000976">
    <property type="term" value="F:transcription cis-regulatory region binding"/>
    <property type="evidence" value="ECO:0007669"/>
    <property type="project" value="TreeGrafter"/>
</dbReference>
<evidence type="ECO:0000313" key="6">
    <source>
        <dbReference type="Proteomes" id="UP000262371"/>
    </source>
</evidence>
<sequence>MVHASRPDGAAMVLAAAAHGVEEFITRHGGDIDRIAGRAGLSPRQFALPTEKLDLSAYCRLFSEAARDTQDGNIGLRFGQQFRPDMLGLIGYVALLSPTLGDAVANLASHFGYHQAHTRTGLIRRDGLLHLEYVIEDPRITQRRHDAELTMGMFCNVLRHAMGPDWAPEEIHFAHARPEQAHEHTDAFQAPVRFGQMTNALVFREKGTDIPMPNANPSLLKVVRSSLISLAGAQCEVPAGSPLSAQIAGHIRSALAVGHIEFVDIARRMGLPPWTLQRRLAQENLTYSTILEETRHAEALRYLTTTSHDISEIARALAYTETSAFSRAFRKWSGQSPRAYRKQNMA</sequence>
<feature type="domain" description="HTH araC/xylS-type" evidence="4">
    <location>
        <begin position="245"/>
        <end position="343"/>
    </location>
</feature>
<dbReference type="GO" id="GO:0003700">
    <property type="term" value="F:DNA-binding transcription factor activity"/>
    <property type="evidence" value="ECO:0007669"/>
    <property type="project" value="InterPro"/>
</dbReference>
<protein>
    <submittedName>
        <fullName evidence="5">AraC family transcriptional regulator</fullName>
    </submittedName>
</protein>
<dbReference type="Pfam" id="PF12625">
    <property type="entry name" value="Arabinose_bd"/>
    <property type="match status" value="1"/>
</dbReference>
<proteinExistence type="predicted"/>
<gene>
    <name evidence="5" type="ORF">DY926_14295</name>
</gene>
<dbReference type="InterPro" id="IPR018060">
    <property type="entry name" value="HTH_AraC"/>
</dbReference>
<dbReference type="OrthoDB" id="9805730at2"/>
<dbReference type="PANTHER" id="PTHR47894:SF4">
    <property type="entry name" value="HTH-TYPE TRANSCRIPTIONAL REGULATOR GADX"/>
    <property type="match status" value="1"/>
</dbReference>
<name>A0A371YX75_9PROT</name>
<organism evidence="5 6">
    <name type="scientific">Komagataeibacter melaceti</name>
    <dbReference type="NCBI Taxonomy" id="2766577"/>
    <lineage>
        <taxon>Bacteria</taxon>
        <taxon>Pseudomonadati</taxon>
        <taxon>Pseudomonadota</taxon>
        <taxon>Alphaproteobacteria</taxon>
        <taxon>Acetobacterales</taxon>
        <taxon>Acetobacteraceae</taxon>
        <taxon>Komagataeibacter</taxon>
    </lineage>
</organism>
<comment type="caution">
    <text evidence="5">The sequence shown here is derived from an EMBL/GenBank/DDBJ whole genome shotgun (WGS) entry which is preliminary data.</text>
</comment>
<evidence type="ECO:0000256" key="3">
    <source>
        <dbReference type="ARBA" id="ARBA00023163"/>
    </source>
</evidence>
<dbReference type="PANTHER" id="PTHR47894">
    <property type="entry name" value="HTH-TYPE TRANSCRIPTIONAL REGULATOR GADX"/>
    <property type="match status" value="1"/>
</dbReference>
<keyword evidence="1" id="KW-0805">Transcription regulation</keyword>